<dbReference type="Gene3D" id="3.40.30.10">
    <property type="entry name" value="Glutaredoxin"/>
    <property type="match status" value="1"/>
</dbReference>
<evidence type="ECO:0000313" key="2">
    <source>
        <dbReference type="Proteomes" id="UP000247476"/>
    </source>
</evidence>
<keyword evidence="2" id="KW-1185">Reference proteome</keyword>
<dbReference type="RefSeq" id="WP_110840707.1">
    <property type="nucleotide sequence ID" value="NZ_QJVJ01000005.1"/>
</dbReference>
<protein>
    <submittedName>
        <fullName evidence="1">Bacillithiol system redox-active protein YtxJ</fullName>
    </submittedName>
</protein>
<dbReference type="Proteomes" id="UP000247476">
    <property type="component" value="Unassembled WGS sequence"/>
</dbReference>
<name>A0A2V5KSK3_9BACL</name>
<dbReference type="InterPro" id="IPR022551">
    <property type="entry name" value="BrxC"/>
</dbReference>
<dbReference type="OrthoDB" id="677051at2"/>
<evidence type="ECO:0000313" key="1">
    <source>
        <dbReference type="EMBL" id="PYI54647.1"/>
    </source>
</evidence>
<organism evidence="1 2">
    <name type="scientific">Paenibacillus flagellatus</name>
    <dbReference type="NCBI Taxonomy" id="2211139"/>
    <lineage>
        <taxon>Bacteria</taxon>
        <taxon>Bacillati</taxon>
        <taxon>Bacillota</taxon>
        <taxon>Bacilli</taxon>
        <taxon>Bacillales</taxon>
        <taxon>Paenibacillaceae</taxon>
        <taxon>Paenibacillus</taxon>
    </lineage>
</organism>
<dbReference type="NCBIfam" id="TIGR04019">
    <property type="entry name" value="B_thiol_YtxJ"/>
    <property type="match status" value="1"/>
</dbReference>
<dbReference type="AlphaFoldDB" id="A0A2V5KSK3"/>
<sequence>METIELESEKQWLSLLESSSETPVLVFKHSTRCPISAEAHDQWLSYLGDSPNPDIEYAIVLVVESRPVSNLIADTLNVKHESPQAILVKGRRAVWHTSHGRITEPVLREVLGGDSVTEM</sequence>
<proteinExistence type="predicted"/>
<accession>A0A2V5KSK3</accession>
<gene>
    <name evidence="1" type="primary">ytxJ</name>
    <name evidence="1" type="ORF">DLM86_13200</name>
</gene>
<reference evidence="1 2" key="1">
    <citation type="submission" date="2018-05" db="EMBL/GenBank/DDBJ databases">
        <title>Paenibacillus flagellatus sp. nov., isolated from selenium mineral soil.</title>
        <authorList>
            <person name="Dai X."/>
        </authorList>
    </citation>
    <scope>NUCLEOTIDE SEQUENCE [LARGE SCALE GENOMIC DNA]</scope>
    <source>
        <strain evidence="1 2">DXL2</strain>
    </source>
</reference>
<dbReference type="EMBL" id="QJVJ01000005">
    <property type="protein sequence ID" value="PYI54647.1"/>
    <property type="molecule type" value="Genomic_DNA"/>
</dbReference>
<dbReference type="Pfam" id="PF11009">
    <property type="entry name" value="BrxC"/>
    <property type="match status" value="1"/>
</dbReference>
<comment type="caution">
    <text evidence="1">The sequence shown here is derived from an EMBL/GenBank/DDBJ whole genome shotgun (WGS) entry which is preliminary data.</text>
</comment>